<dbReference type="GO" id="GO:0005987">
    <property type="term" value="P:sucrose catabolic process"/>
    <property type="evidence" value="ECO:0007669"/>
    <property type="project" value="TreeGrafter"/>
</dbReference>
<keyword evidence="2 4" id="KW-0378">Hydrolase</keyword>
<keyword evidence="9" id="KW-1185">Reference proteome</keyword>
<dbReference type="STRING" id="42251.A0A2T6ZRH1"/>
<dbReference type="Gene3D" id="2.60.120.560">
    <property type="entry name" value="Exo-inulinase, domain 1"/>
    <property type="match status" value="1"/>
</dbReference>
<dbReference type="InterPro" id="IPR001362">
    <property type="entry name" value="Glyco_hydro_32"/>
</dbReference>
<dbReference type="GO" id="GO:0004575">
    <property type="term" value="F:sucrose alpha-glucosidase activity"/>
    <property type="evidence" value="ECO:0007669"/>
    <property type="project" value="TreeGrafter"/>
</dbReference>
<feature type="chain" id="PRO_5015407196" evidence="5">
    <location>
        <begin position="18"/>
        <end position="603"/>
    </location>
</feature>
<comment type="caution">
    <text evidence="8">The sequence shown here is derived from an EMBL/GenBank/DDBJ whole genome shotgun (WGS) entry which is preliminary data.</text>
</comment>
<sequence>MFCSIVLALLAGSPAVGLDINANTNLAELPINSLFTKWRPTYHFTAPRGWLNWNPNDVQWGNISWGHAVSHDMIDWVDVGGWRGDAAAALVTGPDAYDSKGIFSGTGHAANLQGEVDGTLALLYTSVSALPTAWNIPYIPKTESQSFALSHDGGKTWGKYPGNPIMVDPPSGWNITGWRDPFYLPWPEMDILLNKTEPHWYMVMGSGIRGVGPRIPFYSAPARNLTQWTFLGALWEPKNNETFGNVLETGSYGFNFEVSGFFSLKDQQGNDHFFATMGTEGGGVPGHRSWALWAEGEMSRRANGSAQFDPVAVGAADWGNLYAITSFDDIKKSRRVAWGWSQEGMNDYGVNAQGFQGAMGLPREIFVHKTYNVVADSETATTPTNAKYSEPGPDGTYTVTSLGVMPLPDVVEGLRRRAQKHQIGDKKYTSSQKLDDISSDHFELSATIREASGPVGFTVRASPGGEEVTTITFDPASSLIAVDRSKSSLIKQFSNDTASGDYKPYTISCRDSGRSDGEDEQAKPEVQDIEMNIFVDGSLVEVFVGGRFALTTRVYPVRDDALDVGVYVGEGAEAKVVDLKVWSGIGSVWPERPVDTSNTTSAA</sequence>
<evidence type="ECO:0000256" key="1">
    <source>
        <dbReference type="ARBA" id="ARBA00009902"/>
    </source>
</evidence>
<gene>
    <name evidence="8" type="ORF">B9Z19DRAFT_1101597</name>
</gene>
<accession>A0A2T6ZRH1</accession>
<dbReference type="InterPro" id="IPR023296">
    <property type="entry name" value="Glyco_hydro_beta-prop_sf"/>
</dbReference>
<dbReference type="SUPFAM" id="SSF49899">
    <property type="entry name" value="Concanavalin A-like lectins/glucanases"/>
    <property type="match status" value="1"/>
</dbReference>
<reference evidence="8 9" key="1">
    <citation type="submission" date="2017-04" db="EMBL/GenBank/DDBJ databases">
        <title>Draft genome sequence of Tuber borchii Vittad., a whitish edible truffle.</title>
        <authorList>
            <consortium name="DOE Joint Genome Institute"/>
            <person name="Murat C."/>
            <person name="Kuo A."/>
            <person name="Barry K.W."/>
            <person name="Clum A."/>
            <person name="Dockter R.B."/>
            <person name="Fauchery L."/>
            <person name="Iotti M."/>
            <person name="Kohler A."/>
            <person name="Labutti K."/>
            <person name="Lindquist E.A."/>
            <person name="Lipzen A."/>
            <person name="Ohm R.A."/>
            <person name="Wang M."/>
            <person name="Grigoriev I.V."/>
            <person name="Zambonelli A."/>
            <person name="Martin F.M."/>
        </authorList>
    </citation>
    <scope>NUCLEOTIDE SEQUENCE [LARGE SCALE GENOMIC DNA]</scope>
    <source>
        <strain evidence="8 9">Tbo3840</strain>
    </source>
</reference>
<dbReference type="PANTHER" id="PTHR42800">
    <property type="entry name" value="EXOINULINASE INUD (AFU_ORTHOLOGUE AFUA_5G00480)"/>
    <property type="match status" value="1"/>
</dbReference>
<dbReference type="Pfam" id="PF00251">
    <property type="entry name" value="Glyco_hydro_32N"/>
    <property type="match status" value="1"/>
</dbReference>
<dbReference type="Pfam" id="PF08244">
    <property type="entry name" value="Glyco_hydro_32C"/>
    <property type="match status" value="1"/>
</dbReference>
<feature type="signal peptide" evidence="5">
    <location>
        <begin position="1"/>
        <end position="17"/>
    </location>
</feature>
<evidence type="ECO:0000256" key="2">
    <source>
        <dbReference type="ARBA" id="ARBA00022801"/>
    </source>
</evidence>
<name>A0A2T6ZRH1_TUBBO</name>
<dbReference type="InterPro" id="IPR013189">
    <property type="entry name" value="Glyco_hydro_32_C"/>
</dbReference>
<evidence type="ECO:0000313" key="9">
    <source>
        <dbReference type="Proteomes" id="UP000244722"/>
    </source>
</evidence>
<dbReference type="PANTHER" id="PTHR42800:SF3">
    <property type="entry name" value="GLYCOSYL HYDROLASE FAMILY 32 N-TERMINAL DOMAIN-CONTAINING PROTEIN"/>
    <property type="match status" value="1"/>
</dbReference>
<dbReference type="OrthoDB" id="202537at2759"/>
<dbReference type="AlphaFoldDB" id="A0A2T6ZRH1"/>
<dbReference type="EMBL" id="NESQ01000131">
    <property type="protein sequence ID" value="PUU78024.1"/>
    <property type="molecule type" value="Genomic_DNA"/>
</dbReference>
<dbReference type="Proteomes" id="UP000244722">
    <property type="component" value="Unassembled WGS sequence"/>
</dbReference>
<dbReference type="GO" id="GO:0005737">
    <property type="term" value="C:cytoplasm"/>
    <property type="evidence" value="ECO:0007669"/>
    <property type="project" value="TreeGrafter"/>
</dbReference>
<dbReference type="SMART" id="SM00640">
    <property type="entry name" value="Glyco_32"/>
    <property type="match status" value="1"/>
</dbReference>
<evidence type="ECO:0000313" key="8">
    <source>
        <dbReference type="EMBL" id="PUU78024.1"/>
    </source>
</evidence>
<dbReference type="InterPro" id="IPR013320">
    <property type="entry name" value="ConA-like_dom_sf"/>
</dbReference>
<evidence type="ECO:0000259" key="6">
    <source>
        <dbReference type="Pfam" id="PF00251"/>
    </source>
</evidence>
<dbReference type="Gene3D" id="2.115.10.20">
    <property type="entry name" value="Glycosyl hydrolase domain, family 43"/>
    <property type="match status" value="1"/>
</dbReference>
<organism evidence="8 9">
    <name type="scientific">Tuber borchii</name>
    <name type="common">White truffle</name>
    <dbReference type="NCBI Taxonomy" id="42251"/>
    <lineage>
        <taxon>Eukaryota</taxon>
        <taxon>Fungi</taxon>
        <taxon>Dikarya</taxon>
        <taxon>Ascomycota</taxon>
        <taxon>Pezizomycotina</taxon>
        <taxon>Pezizomycetes</taxon>
        <taxon>Pezizales</taxon>
        <taxon>Tuberaceae</taxon>
        <taxon>Tuber</taxon>
    </lineage>
</organism>
<feature type="domain" description="Glycosyl hydrolase family 32 N-terminal" evidence="6">
    <location>
        <begin position="52"/>
        <end position="370"/>
    </location>
</feature>
<evidence type="ECO:0000256" key="5">
    <source>
        <dbReference type="SAM" id="SignalP"/>
    </source>
</evidence>
<dbReference type="InterPro" id="IPR013148">
    <property type="entry name" value="Glyco_hydro_32_N"/>
</dbReference>
<feature type="domain" description="Glycosyl hydrolase family 32 C-terminal" evidence="7">
    <location>
        <begin position="411"/>
        <end position="583"/>
    </location>
</feature>
<dbReference type="CDD" id="cd18621">
    <property type="entry name" value="GH32_XdINV-like"/>
    <property type="match status" value="1"/>
</dbReference>
<keyword evidence="5" id="KW-0732">Signal</keyword>
<evidence type="ECO:0000256" key="3">
    <source>
        <dbReference type="ARBA" id="ARBA00023295"/>
    </source>
</evidence>
<comment type="similarity">
    <text evidence="1 4">Belongs to the glycosyl hydrolase 32 family.</text>
</comment>
<proteinExistence type="inferred from homology"/>
<evidence type="ECO:0000256" key="4">
    <source>
        <dbReference type="RuleBase" id="RU362110"/>
    </source>
</evidence>
<protein>
    <submittedName>
        <fullName evidence="8">Glycosyl hydrolase</fullName>
    </submittedName>
</protein>
<dbReference type="SUPFAM" id="SSF75005">
    <property type="entry name" value="Arabinanase/levansucrase/invertase"/>
    <property type="match status" value="1"/>
</dbReference>
<keyword evidence="3 4" id="KW-0326">Glycosidase</keyword>
<evidence type="ECO:0000259" key="7">
    <source>
        <dbReference type="Pfam" id="PF08244"/>
    </source>
</evidence>